<dbReference type="AlphaFoldDB" id="A0A200QIP2"/>
<dbReference type="Proteomes" id="UP000195402">
    <property type="component" value="Unassembled WGS sequence"/>
</dbReference>
<feature type="compositionally biased region" description="Basic and acidic residues" evidence="1">
    <location>
        <begin position="14"/>
        <end position="32"/>
    </location>
</feature>
<protein>
    <submittedName>
        <fullName evidence="2">Uncharacterized protein</fullName>
    </submittedName>
</protein>
<dbReference type="OrthoDB" id="276296at2759"/>
<organism evidence="2 3">
    <name type="scientific">Macleaya cordata</name>
    <name type="common">Five-seeded plume-poppy</name>
    <name type="synonym">Bocconia cordata</name>
    <dbReference type="NCBI Taxonomy" id="56857"/>
    <lineage>
        <taxon>Eukaryota</taxon>
        <taxon>Viridiplantae</taxon>
        <taxon>Streptophyta</taxon>
        <taxon>Embryophyta</taxon>
        <taxon>Tracheophyta</taxon>
        <taxon>Spermatophyta</taxon>
        <taxon>Magnoliopsida</taxon>
        <taxon>Ranunculales</taxon>
        <taxon>Papaveraceae</taxon>
        <taxon>Papaveroideae</taxon>
        <taxon>Macleaya</taxon>
    </lineage>
</organism>
<gene>
    <name evidence="2" type="ORF">BVC80_1655g4</name>
</gene>
<proteinExistence type="predicted"/>
<sequence length="181" mass="20022">MAGSIATRALQDLGGRERHEGRTPRPTSDEKGGSWSLNGMRRAIVSSFDKLFLSNTMTIFFTTTAMHLSVQDEKTLLRISFLLSLLTLSNSGRSVMQVLFSPISPPHLLSPLSPNALYSGRSVMQIPAFAAYKLSGIAKGFLSSHDSEVLEFSAKKPPFIDTKLLHYLQVVYILIQTEMMN</sequence>
<comment type="caution">
    <text evidence="2">The sequence shown here is derived from an EMBL/GenBank/DDBJ whole genome shotgun (WGS) entry which is preliminary data.</text>
</comment>
<feature type="region of interest" description="Disordered" evidence="1">
    <location>
        <begin position="11"/>
        <end position="35"/>
    </location>
</feature>
<keyword evidence="3" id="KW-1185">Reference proteome</keyword>
<name>A0A200QIP2_MACCD</name>
<accession>A0A200QIP2</accession>
<evidence type="ECO:0000313" key="3">
    <source>
        <dbReference type="Proteomes" id="UP000195402"/>
    </source>
</evidence>
<evidence type="ECO:0000256" key="1">
    <source>
        <dbReference type="SAM" id="MobiDB-lite"/>
    </source>
</evidence>
<evidence type="ECO:0000313" key="2">
    <source>
        <dbReference type="EMBL" id="OVA10388.1"/>
    </source>
</evidence>
<dbReference type="EMBL" id="MVGT01001959">
    <property type="protein sequence ID" value="OVA10388.1"/>
    <property type="molecule type" value="Genomic_DNA"/>
</dbReference>
<reference evidence="2 3" key="1">
    <citation type="journal article" date="2017" name="Mol. Plant">
        <title>The Genome of Medicinal Plant Macleaya cordata Provides New Insights into Benzylisoquinoline Alkaloids Metabolism.</title>
        <authorList>
            <person name="Liu X."/>
            <person name="Liu Y."/>
            <person name="Huang P."/>
            <person name="Ma Y."/>
            <person name="Qing Z."/>
            <person name="Tang Q."/>
            <person name="Cao H."/>
            <person name="Cheng P."/>
            <person name="Zheng Y."/>
            <person name="Yuan Z."/>
            <person name="Zhou Y."/>
            <person name="Liu J."/>
            <person name="Tang Z."/>
            <person name="Zhuo Y."/>
            <person name="Zhang Y."/>
            <person name="Yu L."/>
            <person name="Huang J."/>
            <person name="Yang P."/>
            <person name="Peng Q."/>
            <person name="Zhang J."/>
            <person name="Jiang W."/>
            <person name="Zhang Z."/>
            <person name="Lin K."/>
            <person name="Ro D.K."/>
            <person name="Chen X."/>
            <person name="Xiong X."/>
            <person name="Shang Y."/>
            <person name="Huang S."/>
            <person name="Zeng J."/>
        </authorList>
    </citation>
    <scope>NUCLEOTIDE SEQUENCE [LARGE SCALE GENOMIC DNA]</scope>
    <source>
        <strain evidence="3">cv. BLH2017</strain>
        <tissue evidence="2">Root</tissue>
    </source>
</reference>
<dbReference type="InParanoid" id="A0A200QIP2"/>